<sequence length="227" mass="24920">MNASTGDLGGALQVARVLRRLREQVQPGELGAESVEQFVRRYSRVRAPALDLNLRSGCDPAWPQAFDEEKQRLLAALAGEDVAGIEHIGSTSIPQLASKDILDIVVAMREPAAIERAAATLAGLGYRAHGESPIDAGFSWHWRIGPDGGRSFVVHTCAADNPRFAEVRNFRDFLRAFPHERQRYVELKRELAAAPDQTWLEYSALKKILVVRITARANAWRAAGGGA</sequence>
<dbReference type="AlphaFoldDB" id="A0A3N2RKH8"/>
<gene>
    <name evidence="1" type="ORF">D9T17_07075</name>
</gene>
<dbReference type="InterPro" id="IPR007344">
    <property type="entry name" value="GrpB/CoaE"/>
</dbReference>
<accession>A0A3N2RKH8</accession>
<dbReference type="PANTHER" id="PTHR34822:SF1">
    <property type="entry name" value="GRPB FAMILY PROTEIN"/>
    <property type="match status" value="1"/>
</dbReference>
<name>A0A3N2RKH8_LYSEN</name>
<dbReference type="SUPFAM" id="SSF81301">
    <property type="entry name" value="Nucleotidyltransferase"/>
    <property type="match status" value="1"/>
</dbReference>
<dbReference type="EMBL" id="RCTY01000019">
    <property type="protein sequence ID" value="ROU07953.1"/>
    <property type="molecule type" value="Genomic_DNA"/>
</dbReference>
<dbReference type="Pfam" id="PF04229">
    <property type="entry name" value="GrpB"/>
    <property type="match status" value="1"/>
</dbReference>
<evidence type="ECO:0000313" key="1">
    <source>
        <dbReference type="EMBL" id="ROU07953.1"/>
    </source>
</evidence>
<evidence type="ECO:0000313" key="2">
    <source>
        <dbReference type="Proteomes" id="UP000275910"/>
    </source>
</evidence>
<protein>
    <submittedName>
        <fullName evidence="1">GrpB family protein</fullName>
    </submittedName>
</protein>
<dbReference type="PANTHER" id="PTHR34822">
    <property type="entry name" value="GRPB DOMAIN PROTEIN (AFU_ORTHOLOGUE AFUA_1G01530)"/>
    <property type="match status" value="1"/>
</dbReference>
<dbReference type="InterPro" id="IPR043519">
    <property type="entry name" value="NT_sf"/>
</dbReference>
<organism evidence="1 2">
    <name type="scientific">Lysobacter enzymogenes</name>
    <dbReference type="NCBI Taxonomy" id="69"/>
    <lineage>
        <taxon>Bacteria</taxon>
        <taxon>Pseudomonadati</taxon>
        <taxon>Pseudomonadota</taxon>
        <taxon>Gammaproteobacteria</taxon>
        <taxon>Lysobacterales</taxon>
        <taxon>Lysobacteraceae</taxon>
        <taxon>Lysobacter</taxon>
    </lineage>
</organism>
<dbReference type="Gene3D" id="3.30.460.10">
    <property type="entry name" value="Beta Polymerase, domain 2"/>
    <property type="match status" value="1"/>
</dbReference>
<dbReference type="RefSeq" id="WP_123646771.1">
    <property type="nucleotide sequence ID" value="NZ_RCTY01000019.1"/>
</dbReference>
<comment type="caution">
    <text evidence="1">The sequence shown here is derived from an EMBL/GenBank/DDBJ whole genome shotgun (WGS) entry which is preliminary data.</text>
</comment>
<dbReference type="Proteomes" id="UP000275910">
    <property type="component" value="Unassembled WGS sequence"/>
</dbReference>
<proteinExistence type="predicted"/>
<reference evidence="1 2" key="1">
    <citation type="submission" date="2018-10" db="EMBL/GenBank/DDBJ databases">
        <title>The genome of Lysobacter enzymogenes OH11.</title>
        <authorList>
            <person name="Liu F."/>
            <person name="Zhao Y."/>
            <person name="Qian G."/>
            <person name="Chen Y."/>
            <person name="Xu H."/>
        </authorList>
    </citation>
    <scope>NUCLEOTIDE SEQUENCE [LARGE SCALE GENOMIC DNA]</scope>
    <source>
        <strain evidence="1 2">OH11</strain>
    </source>
</reference>